<organism evidence="1 2">
    <name type="scientific">Lysinibacillus sphaericus</name>
    <name type="common">Bacillus sphaericus</name>
    <dbReference type="NCBI Taxonomy" id="1421"/>
    <lineage>
        <taxon>Bacteria</taxon>
        <taxon>Bacillati</taxon>
        <taxon>Bacillota</taxon>
        <taxon>Bacilli</taxon>
        <taxon>Bacillales</taxon>
        <taxon>Bacillaceae</taxon>
        <taxon>Lysinibacillus</taxon>
    </lineage>
</organism>
<dbReference type="PANTHER" id="PTHR36433:SF2">
    <property type="entry name" value="YXEA FAMILY PROTEIN"/>
    <property type="match status" value="1"/>
</dbReference>
<sequence length="110" mass="12388">MKIMKFLAITILFTTFLVGCGDKGAMIEKDYYVQINEELQTPNSNGHFVYALEGYDKDGNEKVVSFFAEKPFKKGTIVRVPRSLEGYTGDPKVINVDDLPENVKGKFNQS</sequence>
<protein>
    <submittedName>
        <fullName evidence="1">DUF1093 domain-containing protein</fullName>
    </submittedName>
</protein>
<dbReference type="OrthoDB" id="2931158at2"/>
<dbReference type="Gene3D" id="2.40.50.480">
    <property type="match status" value="1"/>
</dbReference>
<evidence type="ECO:0000313" key="2">
    <source>
        <dbReference type="Proteomes" id="UP000317944"/>
    </source>
</evidence>
<reference evidence="1 2" key="1">
    <citation type="submission" date="2018-03" db="EMBL/GenBank/DDBJ databases">
        <title>Aerobic endospore-forming bacteria genome sequencing and assembly.</title>
        <authorList>
            <person name="Cavalcante D.A."/>
            <person name="Driks A."/>
            <person name="Putonti C."/>
            <person name="De-Souza M.T."/>
        </authorList>
    </citation>
    <scope>NUCLEOTIDE SEQUENCE [LARGE SCALE GENOMIC DNA]</scope>
    <source>
        <strain evidence="1 2">SDF0037</strain>
    </source>
</reference>
<dbReference type="PANTHER" id="PTHR36433">
    <property type="entry name" value="HYPOTHETICAL CYTOSOLIC PROTEIN"/>
    <property type="match status" value="1"/>
</dbReference>
<dbReference type="Pfam" id="PF06486">
    <property type="entry name" value="DUF1093"/>
    <property type="match status" value="1"/>
</dbReference>
<proteinExistence type="predicted"/>
<dbReference type="InterPro" id="IPR006542">
    <property type="entry name" value="DUF1093"/>
</dbReference>
<dbReference type="Proteomes" id="UP000317944">
    <property type="component" value="Unassembled WGS sequence"/>
</dbReference>
<name>A0A544U9Y5_LYSSH</name>
<gene>
    <name evidence="1" type="ORF">C7Y47_18960</name>
</gene>
<dbReference type="InterPro" id="IPR036166">
    <property type="entry name" value="YxeA-like_sf"/>
</dbReference>
<dbReference type="AlphaFoldDB" id="A0A544U9Y5"/>
<dbReference type="RefSeq" id="WP_142510176.1">
    <property type="nucleotide sequence ID" value="NZ_SADV01000021.1"/>
</dbReference>
<dbReference type="EMBL" id="SADV01000021">
    <property type="protein sequence ID" value="TQR28973.1"/>
    <property type="molecule type" value="Genomic_DNA"/>
</dbReference>
<dbReference type="PROSITE" id="PS51257">
    <property type="entry name" value="PROKAR_LIPOPROTEIN"/>
    <property type="match status" value="1"/>
</dbReference>
<dbReference type="SUPFAM" id="SSF159121">
    <property type="entry name" value="BC4932-like"/>
    <property type="match status" value="1"/>
</dbReference>
<evidence type="ECO:0000313" key="1">
    <source>
        <dbReference type="EMBL" id="TQR28973.1"/>
    </source>
</evidence>
<accession>A0A544U9Y5</accession>
<comment type="caution">
    <text evidence="1">The sequence shown here is derived from an EMBL/GenBank/DDBJ whole genome shotgun (WGS) entry which is preliminary data.</text>
</comment>